<dbReference type="RefSeq" id="WP_161490805.1">
    <property type="nucleotide sequence ID" value="NZ_MRZU01000004.1"/>
</dbReference>
<dbReference type="Proteomes" id="UP000195137">
    <property type="component" value="Unassembled WGS sequence"/>
</dbReference>
<dbReference type="EMBL" id="MRZU01000004">
    <property type="protein sequence ID" value="OUJ18285.1"/>
    <property type="molecule type" value="Genomic_DNA"/>
</dbReference>
<gene>
    <name evidence="2" type="ORF">AMET1_1196</name>
</gene>
<dbReference type="AlphaFoldDB" id="A0A1Y3GFQ5"/>
<keyword evidence="1" id="KW-1133">Transmembrane helix</keyword>
<comment type="caution">
    <text evidence="2">The sequence shown here is derived from an EMBL/GenBank/DDBJ whole genome shotgun (WGS) entry which is preliminary data.</text>
</comment>
<name>A0A1Y3GFQ5_9EURY</name>
<sequence>MTKTTQPHEVVKSKEYPTELTGWLASGTYLGAYALIILAYTITLILTLYTFMA</sequence>
<organism evidence="2 3">
    <name type="scientific">Methanonatronarchaeum thermophilum</name>
    <dbReference type="NCBI Taxonomy" id="1927129"/>
    <lineage>
        <taxon>Archaea</taxon>
        <taxon>Methanobacteriati</taxon>
        <taxon>Methanobacteriota</taxon>
        <taxon>Methanonatronarchaeia</taxon>
        <taxon>Methanonatronarchaeales</taxon>
        <taxon>Methanonatronarchaeaceae</taxon>
        <taxon>Methanonatronarchaeum</taxon>
    </lineage>
</organism>
<keyword evidence="1" id="KW-0812">Transmembrane</keyword>
<evidence type="ECO:0000256" key="1">
    <source>
        <dbReference type="SAM" id="Phobius"/>
    </source>
</evidence>
<reference evidence="2 3" key="1">
    <citation type="submission" date="2016-12" db="EMBL/GenBank/DDBJ databases">
        <title>Discovery of methanogenic haloarchaea.</title>
        <authorList>
            <person name="Sorokin D.Y."/>
            <person name="Makarova K.S."/>
            <person name="Abbas B."/>
            <person name="Ferrer M."/>
            <person name="Golyshin P.N."/>
        </authorList>
    </citation>
    <scope>NUCLEOTIDE SEQUENCE [LARGE SCALE GENOMIC DNA]</scope>
    <source>
        <strain evidence="2">AMET1</strain>
    </source>
</reference>
<protein>
    <submittedName>
        <fullName evidence="2">Uncharacterized protein</fullName>
    </submittedName>
</protein>
<keyword evidence="1" id="KW-0472">Membrane</keyword>
<accession>A0A1Y3GFQ5</accession>
<proteinExistence type="predicted"/>
<evidence type="ECO:0000313" key="2">
    <source>
        <dbReference type="EMBL" id="OUJ18285.1"/>
    </source>
</evidence>
<keyword evidence="3" id="KW-1185">Reference proteome</keyword>
<feature type="transmembrane region" description="Helical" evidence="1">
    <location>
        <begin position="30"/>
        <end position="51"/>
    </location>
</feature>
<evidence type="ECO:0000313" key="3">
    <source>
        <dbReference type="Proteomes" id="UP000195137"/>
    </source>
</evidence>